<dbReference type="SUPFAM" id="SSF51569">
    <property type="entry name" value="Aldolase"/>
    <property type="match status" value="1"/>
</dbReference>
<comment type="cofactor">
    <cofactor evidence="2">
        <name>Zn(2+)</name>
        <dbReference type="ChEBI" id="CHEBI:29105"/>
    </cofactor>
    <text evidence="2">Binds 2 Zn(2+) ions per subunit. One is catalytic and the other provides a structural contribution.</text>
</comment>
<accession>A0A1F6EB86</accession>
<dbReference type="InterPro" id="IPR000771">
    <property type="entry name" value="FBA_II"/>
</dbReference>
<feature type="binding site" evidence="2">
    <location>
        <position position="133"/>
    </location>
    <ligand>
        <name>Zn(2+)</name>
        <dbReference type="ChEBI" id="CHEBI:29105"/>
        <label>2</label>
    </ligand>
</feature>
<proteinExistence type="predicted"/>
<comment type="caution">
    <text evidence="3">The sequence shown here is derived from an EMBL/GenBank/DDBJ whole genome shotgun (WGS) entry which is preliminary data.</text>
</comment>
<dbReference type="Gene3D" id="3.20.20.70">
    <property type="entry name" value="Aldolase class I"/>
    <property type="match status" value="1"/>
</dbReference>
<dbReference type="GO" id="GO:0005975">
    <property type="term" value="P:carbohydrate metabolic process"/>
    <property type="evidence" value="ECO:0007669"/>
    <property type="project" value="InterPro"/>
</dbReference>
<evidence type="ECO:0000313" key="3">
    <source>
        <dbReference type="EMBL" id="OGG70492.1"/>
    </source>
</evidence>
<name>A0A1F6EB86_9BACT</name>
<dbReference type="Pfam" id="PF01116">
    <property type="entry name" value="F_bP_aldolase"/>
    <property type="match status" value="1"/>
</dbReference>
<feature type="binding site" evidence="2">
    <location>
        <position position="101"/>
    </location>
    <ligand>
        <name>Zn(2+)</name>
        <dbReference type="ChEBI" id="CHEBI:29105"/>
        <label>2</label>
    </ligand>
</feature>
<keyword evidence="2" id="KW-0479">Metal-binding</keyword>
<feature type="binding site" evidence="2">
    <location>
        <position position="80"/>
    </location>
    <ligand>
        <name>Zn(2+)</name>
        <dbReference type="ChEBI" id="CHEBI:29105"/>
        <label>1</label>
        <note>catalytic</note>
    </ligand>
</feature>
<evidence type="ECO:0000256" key="1">
    <source>
        <dbReference type="PIRSR" id="PIRSR001359-1"/>
    </source>
</evidence>
<protein>
    <recommendedName>
        <fullName evidence="5">Tagatose-bisphosphate aldolase</fullName>
    </recommendedName>
</protein>
<gene>
    <name evidence="3" type="ORF">A3C20_01605</name>
</gene>
<organism evidence="3 4">
    <name type="scientific">Candidatus Kaiserbacteria bacterium RIFCSPHIGHO2_02_FULL_55_25</name>
    <dbReference type="NCBI Taxonomy" id="1798498"/>
    <lineage>
        <taxon>Bacteria</taxon>
        <taxon>Candidatus Kaiseribacteriota</taxon>
    </lineage>
</organism>
<dbReference type="AlphaFoldDB" id="A0A1F6EB86"/>
<reference evidence="3 4" key="1">
    <citation type="journal article" date="2016" name="Nat. Commun.">
        <title>Thousands of microbial genomes shed light on interconnected biogeochemical processes in an aquifer system.</title>
        <authorList>
            <person name="Anantharaman K."/>
            <person name="Brown C.T."/>
            <person name="Hug L.A."/>
            <person name="Sharon I."/>
            <person name="Castelle C.J."/>
            <person name="Probst A.J."/>
            <person name="Thomas B.C."/>
            <person name="Singh A."/>
            <person name="Wilkins M.J."/>
            <person name="Karaoz U."/>
            <person name="Brodie E.L."/>
            <person name="Williams K.H."/>
            <person name="Hubbard S.S."/>
            <person name="Banfield J.F."/>
        </authorList>
    </citation>
    <scope>NUCLEOTIDE SEQUENCE [LARGE SCALE GENOMIC DNA]</scope>
</reference>
<sequence>MQTLREAIEKAREKGVALGHFNVSDSNQFNAIIAAAVAANMPVVVGASEGERKFFGVRALAAVVASARASGVQVYLNADHTYSVELVKEAIDAGFDSVIFDGSHLPLEENIAQTREAVAYARGCGREVLVEGEIGRIGTSSKLLDKAPDDIDKELTSPDEAARFVRESGVDLLAPAVGTMHGRLKSGEMPRIDTKRIEEIREAAGVPLVLHGGSGSSDEDFVAAVRAGIALVHINTDIRVAYRKGIEAGLAKDADEITPYRFLAPGVEGVRQVTEQYIRLFARS</sequence>
<dbReference type="GO" id="GO:0016832">
    <property type="term" value="F:aldehyde-lyase activity"/>
    <property type="evidence" value="ECO:0007669"/>
    <property type="project" value="InterPro"/>
</dbReference>
<evidence type="ECO:0008006" key="5">
    <source>
        <dbReference type="Google" id="ProtNLM"/>
    </source>
</evidence>
<dbReference type="NCBIfam" id="TIGR00167">
    <property type="entry name" value="cbbA"/>
    <property type="match status" value="1"/>
</dbReference>
<dbReference type="PANTHER" id="PTHR30304">
    <property type="entry name" value="D-TAGATOSE-1,6-BISPHOSPHATE ALDOLASE"/>
    <property type="match status" value="1"/>
</dbReference>
<dbReference type="InterPro" id="IPR050246">
    <property type="entry name" value="Class_II_FBP_aldolase"/>
</dbReference>
<feature type="binding site" evidence="2">
    <location>
        <position position="181"/>
    </location>
    <ligand>
        <name>Zn(2+)</name>
        <dbReference type="ChEBI" id="CHEBI:29105"/>
        <label>1</label>
        <note>catalytic</note>
    </ligand>
</feature>
<evidence type="ECO:0000313" key="4">
    <source>
        <dbReference type="Proteomes" id="UP000176914"/>
    </source>
</evidence>
<dbReference type="PANTHER" id="PTHR30304:SF0">
    <property type="entry name" value="D-TAGATOSE-1,6-BISPHOSPHATE ALDOLASE SUBUNIT GATY-RELATED"/>
    <property type="match status" value="1"/>
</dbReference>
<keyword evidence="2" id="KW-0862">Zinc</keyword>
<dbReference type="GO" id="GO:0008270">
    <property type="term" value="F:zinc ion binding"/>
    <property type="evidence" value="ECO:0007669"/>
    <property type="project" value="InterPro"/>
</dbReference>
<feature type="binding site" evidence="2">
    <location>
        <position position="211"/>
    </location>
    <ligand>
        <name>Zn(2+)</name>
        <dbReference type="ChEBI" id="CHEBI:29105"/>
        <label>1</label>
        <note>catalytic</note>
    </ligand>
</feature>
<dbReference type="EMBL" id="MFLL01000003">
    <property type="protein sequence ID" value="OGG70492.1"/>
    <property type="molecule type" value="Genomic_DNA"/>
</dbReference>
<feature type="active site" description="Proton donor" evidence="1">
    <location>
        <position position="79"/>
    </location>
</feature>
<evidence type="ECO:0000256" key="2">
    <source>
        <dbReference type="PIRSR" id="PIRSR001359-3"/>
    </source>
</evidence>
<dbReference type="InterPro" id="IPR013785">
    <property type="entry name" value="Aldolase_TIM"/>
</dbReference>
<dbReference type="PIRSF" id="PIRSF001359">
    <property type="entry name" value="F_bP_aldolase_II"/>
    <property type="match status" value="1"/>
</dbReference>
<dbReference type="Proteomes" id="UP000176914">
    <property type="component" value="Unassembled WGS sequence"/>
</dbReference>